<evidence type="ECO:0000313" key="1">
    <source>
        <dbReference type="EMBL" id="KKM93779.1"/>
    </source>
</evidence>
<proteinExistence type="predicted"/>
<protein>
    <submittedName>
        <fullName evidence="1">Uncharacterized protein</fullName>
    </submittedName>
</protein>
<organism evidence="1">
    <name type="scientific">marine sediment metagenome</name>
    <dbReference type="NCBI Taxonomy" id="412755"/>
    <lineage>
        <taxon>unclassified sequences</taxon>
        <taxon>metagenomes</taxon>
        <taxon>ecological metagenomes</taxon>
    </lineage>
</organism>
<sequence length="429" mass="46970">MNRVGREPGRGFLIGKEQISAMDYRPNDKTHRFTAGDDADEVIVGNAGRDDHVDAHVACRRFGGEVEFSVGLAGRYESANIRDRDAVLFRGRDDEIRIFQRPADGQIEIETTLLRRPTVSEWTYRIGGHKDLHFVHQPELTGQDLLNAGSQRPDDVIDSYAVYHNTRSGHVLGKTNYRGGKAFHIYRPLAIDDRGQREWGKVTIDPLAGKLRVSFNQAWLADARYPVVIDPTLGYTSVGASSWTSYQVNWWLGNFGGVTAGSNGTASQLWFAPAGPGKYKIACYDAVTLGNRLSNSYEELTSTPGVFNSTDISGESLAIVDGNSYYTAICGIEAGPFCGIRYDSGEGGDSAYILYASYPFEMRDPSINMNLSLNRVSLYLEYTEAATATAIDGRILSLASVRGIVGVEPSVDGMVTVVAGVRGRLKVEP</sequence>
<accession>A0A0F9LFT4</accession>
<name>A0A0F9LFT4_9ZZZZ</name>
<dbReference type="EMBL" id="LAZR01006222">
    <property type="protein sequence ID" value="KKM93779.1"/>
    <property type="molecule type" value="Genomic_DNA"/>
</dbReference>
<dbReference type="AlphaFoldDB" id="A0A0F9LFT4"/>
<reference evidence="1" key="1">
    <citation type="journal article" date="2015" name="Nature">
        <title>Complex archaea that bridge the gap between prokaryotes and eukaryotes.</title>
        <authorList>
            <person name="Spang A."/>
            <person name="Saw J.H."/>
            <person name="Jorgensen S.L."/>
            <person name="Zaremba-Niedzwiedzka K."/>
            <person name="Martijn J."/>
            <person name="Lind A.E."/>
            <person name="van Eijk R."/>
            <person name="Schleper C."/>
            <person name="Guy L."/>
            <person name="Ettema T.J."/>
        </authorList>
    </citation>
    <scope>NUCLEOTIDE SEQUENCE</scope>
</reference>
<comment type="caution">
    <text evidence="1">The sequence shown here is derived from an EMBL/GenBank/DDBJ whole genome shotgun (WGS) entry which is preliminary data.</text>
</comment>
<gene>
    <name evidence="1" type="ORF">LCGC14_1204870</name>
</gene>